<dbReference type="Pfam" id="PF15430">
    <property type="entry name" value="SVWC"/>
    <property type="match status" value="1"/>
</dbReference>
<evidence type="ECO:0000313" key="4">
    <source>
        <dbReference type="EMBL" id="KNC31733.1"/>
    </source>
</evidence>
<proteinExistence type="predicted"/>
<keyword evidence="5" id="KW-1185">Reference proteome</keyword>
<organism evidence="4 5">
    <name type="scientific">Lucilia cuprina</name>
    <name type="common">Green bottle fly</name>
    <name type="synonym">Australian sheep blowfly</name>
    <dbReference type="NCBI Taxonomy" id="7375"/>
    <lineage>
        <taxon>Eukaryota</taxon>
        <taxon>Metazoa</taxon>
        <taxon>Ecdysozoa</taxon>
        <taxon>Arthropoda</taxon>
        <taxon>Hexapoda</taxon>
        <taxon>Insecta</taxon>
        <taxon>Pterygota</taxon>
        <taxon>Neoptera</taxon>
        <taxon>Endopterygota</taxon>
        <taxon>Diptera</taxon>
        <taxon>Brachycera</taxon>
        <taxon>Muscomorpha</taxon>
        <taxon>Oestroidea</taxon>
        <taxon>Calliphoridae</taxon>
        <taxon>Luciliinae</taxon>
        <taxon>Lucilia</taxon>
    </lineage>
</organism>
<dbReference type="SMART" id="SM01318">
    <property type="entry name" value="SVWC"/>
    <property type="match status" value="1"/>
</dbReference>
<reference evidence="4 5" key="1">
    <citation type="journal article" date="2015" name="Nat. Commun.">
        <title>Lucilia cuprina genome unlocks parasitic fly biology to underpin future interventions.</title>
        <authorList>
            <person name="Anstead C.A."/>
            <person name="Korhonen P.K."/>
            <person name="Young N.D."/>
            <person name="Hall R.S."/>
            <person name="Jex A.R."/>
            <person name="Murali S.C."/>
            <person name="Hughes D.S."/>
            <person name="Lee S.F."/>
            <person name="Perry T."/>
            <person name="Stroehlein A.J."/>
            <person name="Ansell B.R."/>
            <person name="Breugelmans B."/>
            <person name="Hofmann A."/>
            <person name="Qu J."/>
            <person name="Dugan S."/>
            <person name="Lee S.L."/>
            <person name="Chao H."/>
            <person name="Dinh H."/>
            <person name="Han Y."/>
            <person name="Doddapaneni H.V."/>
            <person name="Worley K.C."/>
            <person name="Muzny D.M."/>
            <person name="Ioannidis P."/>
            <person name="Waterhouse R.M."/>
            <person name="Zdobnov E.M."/>
            <person name="James P.J."/>
            <person name="Bagnall N.H."/>
            <person name="Kotze A.C."/>
            <person name="Gibbs R.A."/>
            <person name="Richards S."/>
            <person name="Batterham P."/>
            <person name="Gasser R.B."/>
        </authorList>
    </citation>
    <scope>NUCLEOTIDE SEQUENCE [LARGE SCALE GENOMIC DNA]</scope>
    <source>
        <strain evidence="4 5">LS</strain>
        <tissue evidence="4">Full body</tissue>
    </source>
</reference>
<dbReference type="Proteomes" id="UP000037069">
    <property type="component" value="Unassembled WGS sequence"/>
</dbReference>
<evidence type="ECO:0000259" key="3">
    <source>
        <dbReference type="SMART" id="SM01318"/>
    </source>
</evidence>
<evidence type="ECO:0000313" key="5">
    <source>
        <dbReference type="Proteomes" id="UP000037069"/>
    </source>
</evidence>
<dbReference type="InterPro" id="IPR029277">
    <property type="entry name" value="SVWC_dom"/>
</dbReference>
<keyword evidence="2" id="KW-0964">Secreted</keyword>
<dbReference type="EMBL" id="JRES01000385">
    <property type="protein sequence ID" value="KNC31733.1"/>
    <property type="molecule type" value="Genomic_DNA"/>
</dbReference>
<comment type="caution">
    <text evidence="4">The sequence shown here is derived from an EMBL/GenBank/DDBJ whole genome shotgun (WGS) entry which is preliminary data.</text>
</comment>
<evidence type="ECO:0000256" key="2">
    <source>
        <dbReference type="ARBA" id="ARBA00022525"/>
    </source>
</evidence>
<dbReference type="AlphaFoldDB" id="A0A0L0CH42"/>
<feature type="domain" description="Single" evidence="3">
    <location>
        <begin position="2"/>
        <end position="58"/>
    </location>
</feature>
<protein>
    <recommendedName>
        <fullName evidence="3">Single domain-containing protein</fullName>
    </recommendedName>
</protein>
<accession>A0A0L0CH42</accession>
<name>A0A0L0CH42_LUCCU</name>
<sequence length="58" mass="6477">MSSIKDPFVQCGLISCGKNSIVEFKSCPFQTVPPNCKLAHLLDPSLQYPQCCEREIEC</sequence>
<dbReference type="OrthoDB" id="7901229at2759"/>
<comment type="subcellular location">
    <subcellularLocation>
        <location evidence="1">Secreted</location>
    </subcellularLocation>
</comment>
<evidence type="ECO:0000256" key="1">
    <source>
        <dbReference type="ARBA" id="ARBA00004613"/>
    </source>
</evidence>
<gene>
    <name evidence="4" type="ORF">FF38_11106</name>
</gene>
<dbReference type="GO" id="GO:0005576">
    <property type="term" value="C:extracellular region"/>
    <property type="evidence" value="ECO:0007669"/>
    <property type="project" value="UniProtKB-SubCell"/>
</dbReference>